<dbReference type="Proteomes" id="UP000033072">
    <property type="component" value="Chromosome"/>
</dbReference>
<dbReference type="Gene3D" id="3.30.230.10">
    <property type="match status" value="1"/>
</dbReference>
<dbReference type="GO" id="GO:0008233">
    <property type="term" value="F:peptidase activity"/>
    <property type="evidence" value="ECO:0007669"/>
    <property type="project" value="UniProtKB-KW"/>
</dbReference>
<proteinExistence type="predicted"/>
<dbReference type="KEGG" id="mls:MSLAZ_1943"/>
<dbReference type="InterPro" id="IPR014721">
    <property type="entry name" value="Ribsml_uS5_D2-typ_fold_subgr"/>
</dbReference>
<gene>
    <name evidence="1" type="ORF">MSLAZ_1943</name>
</gene>
<dbReference type="STRING" id="1434111.MSLAZ_1943"/>
<protein>
    <submittedName>
        <fullName evidence="1">Putative ATP-dependent protease</fullName>
    </submittedName>
</protein>
<accession>A0A0E3S2Y3</accession>
<sequence>MERSLQEQTAILGSMTIGGSVVVIENPAGLLQVCLDAGAKRVLIPIASAGKIATIPPDLFSKFQISFYEDPIDAVYALI</sequence>
<dbReference type="PATRIC" id="fig|1434111.4.peg.2558"/>
<dbReference type="GO" id="GO:0006508">
    <property type="term" value="P:proteolysis"/>
    <property type="evidence" value="ECO:0007669"/>
    <property type="project" value="UniProtKB-KW"/>
</dbReference>
<dbReference type="SUPFAM" id="SSF54211">
    <property type="entry name" value="Ribosomal protein S5 domain 2-like"/>
    <property type="match status" value="1"/>
</dbReference>
<reference evidence="1 2" key="1">
    <citation type="submission" date="2014-07" db="EMBL/GenBank/DDBJ databases">
        <title>Methanogenic archaea and the global carbon cycle.</title>
        <authorList>
            <person name="Henriksen J.R."/>
            <person name="Luke J."/>
            <person name="Reinhart S."/>
            <person name="Benedict M.N."/>
            <person name="Youngblut N.D."/>
            <person name="Metcalf M.E."/>
            <person name="Whitaker R.J."/>
            <person name="Metcalf W.W."/>
        </authorList>
    </citation>
    <scope>NUCLEOTIDE SEQUENCE [LARGE SCALE GENOMIC DNA]</scope>
    <source>
        <strain evidence="1 2">Z-7289</strain>
    </source>
</reference>
<dbReference type="GeneID" id="24806726"/>
<keyword evidence="2" id="KW-1185">Reference proteome</keyword>
<organism evidence="1 2">
    <name type="scientific">Methanosarcina lacustris Z-7289</name>
    <dbReference type="NCBI Taxonomy" id="1434111"/>
    <lineage>
        <taxon>Archaea</taxon>
        <taxon>Methanobacteriati</taxon>
        <taxon>Methanobacteriota</taxon>
        <taxon>Stenosarchaea group</taxon>
        <taxon>Methanomicrobia</taxon>
        <taxon>Methanosarcinales</taxon>
        <taxon>Methanosarcinaceae</taxon>
        <taxon>Methanosarcina</taxon>
    </lineage>
</organism>
<dbReference type="EMBL" id="CP009515">
    <property type="protein sequence ID" value="AKB75204.1"/>
    <property type="molecule type" value="Genomic_DNA"/>
</dbReference>
<keyword evidence="1" id="KW-0378">Hydrolase</keyword>
<name>A0A0E3S2Y3_9EURY</name>
<evidence type="ECO:0000313" key="2">
    <source>
        <dbReference type="Proteomes" id="UP000033072"/>
    </source>
</evidence>
<evidence type="ECO:0000313" key="1">
    <source>
        <dbReference type="EMBL" id="AKB75204.1"/>
    </source>
</evidence>
<dbReference type="InterPro" id="IPR020568">
    <property type="entry name" value="Ribosomal_Su5_D2-typ_SF"/>
</dbReference>
<keyword evidence="1" id="KW-0645">Protease</keyword>
<dbReference type="RefSeq" id="WP_048126549.1">
    <property type="nucleotide sequence ID" value="NZ_CP009515.1"/>
</dbReference>
<dbReference type="AlphaFoldDB" id="A0A0E3S2Y3"/>
<dbReference type="HOGENOM" id="CLU_196466_0_0_2"/>